<evidence type="ECO:0000256" key="1">
    <source>
        <dbReference type="SAM" id="MobiDB-lite"/>
    </source>
</evidence>
<feature type="compositionally biased region" description="Low complexity" evidence="1">
    <location>
        <begin position="151"/>
        <end position="166"/>
    </location>
</feature>
<keyword evidence="2" id="KW-0812">Transmembrane</keyword>
<dbReference type="EMBL" id="JBGQPK010000012">
    <property type="protein sequence ID" value="MFL2028874.1"/>
    <property type="molecule type" value="Genomic_DNA"/>
</dbReference>
<feature type="compositionally biased region" description="Polar residues" evidence="1">
    <location>
        <begin position="230"/>
        <end position="243"/>
    </location>
</feature>
<dbReference type="PANTHER" id="PTHR40038:SF1">
    <property type="entry name" value="MEMBRANE-ASSOCIATED PROTEIN TCAA"/>
    <property type="match status" value="1"/>
</dbReference>
<evidence type="ECO:0000259" key="4">
    <source>
        <dbReference type="Pfam" id="PF22820"/>
    </source>
</evidence>
<name>A0ABW8UAH2_9LACO</name>
<keyword evidence="2" id="KW-0472">Membrane</keyword>
<reference evidence="5 6" key="1">
    <citation type="submission" date="2024-08" db="EMBL/GenBank/DDBJ databases">
        <authorList>
            <person name="Arias E."/>
        </authorList>
    </citation>
    <scope>NUCLEOTIDE SEQUENCE [LARGE SCALE GENOMIC DNA]</scope>
    <source>
        <strain evidence="5 6">FAM 25317</strain>
    </source>
</reference>
<dbReference type="Pfam" id="PF22820">
    <property type="entry name" value="TcaA_3rd_4th"/>
    <property type="match status" value="1"/>
</dbReference>
<feature type="region of interest" description="Disordered" evidence="1">
    <location>
        <begin position="145"/>
        <end position="279"/>
    </location>
</feature>
<dbReference type="Pfam" id="PF13248">
    <property type="entry name" value="Zn_ribbon_3"/>
    <property type="match status" value="1"/>
</dbReference>
<organism evidence="5 6">
    <name type="scientific">Loigolactobacillus zhaoyuanensis</name>
    <dbReference type="NCBI Taxonomy" id="2486017"/>
    <lineage>
        <taxon>Bacteria</taxon>
        <taxon>Bacillati</taxon>
        <taxon>Bacillota</taxon>
        <taxon>Bacilli</taxon>
        <taxon>Lactobacillales</taxon>
        <taxon>Lactobacillaceae</taxon>
        <taxon>Loigolactobacillus</taxon>
    </lineage>
</organism>
<comment type="caution">
    <text evidence="5">The sequence shown here is derived from an EMBL/GenBank/DDBJ whole genome shotgun (WGS) entry which is preliminary data.</text>
</comment>
<dbReference type="RefSeq" id="WP_407137123.1">
    <property type="nucleotide sequence ID" value="NZ_JBGQPK010000012.1"/>
</dbReference>
<feature type="compositionally biased region" description="Basic and acidic residues" evidence="1">
    <location>
        <begin position="167"/>
        <end position="181"/>
    </location>
</feature>
<evidence type="ECO:0000256" key="2">
    <source>
        <dbReference type="SAM" id="Phobius"/>
    </source>
</evidence>
<evidence type="ECO:0000313" key="5">
    <source>
        <dbReference type="EMBL" id="MFL2028874.1"/>
    </source>
</evidence>
<dbReference type="Proteomes" id="UP001625389">
    <property type="component" value="Unassembled WGS sequence"/>
</dbReference>
<evidence type="ECO:0000259" key="3">
    <source>
        <dbReference type="Pfam" id="PF13248"/>
    </source>
</evidence>
<proteinExistence type="predicted"/>
<gene>
    <name evidence="5" type="ORF">ACEN34_04500</name>
</gene>
<evidence type="ECO:0000313" key="6">
    <source>
        <dbReference type="Proteomes" id="UP001625389"/>
    </source>
</evidence>
<feature type="compositionally biased region" description="Low complexity" evidence="1">
    <location>
        <begin position="269"/>
        <end position="279"/>
    </location>
</feature>
<dbReference type="InterPro" id="IPR054530">
    <property type="entry name" value="TcaA_4th"/>
</dbReference>
<protein>
    <submittedName>
        <fullName evidence="5">Zinc ribbon domain-containing protein</fullName>
    </submittedName>
</protein>
<feature type="domain" description="Putative zinc-ribbon" evidence="3">
    <location>
        <begin position="28"/>
        <end position="49"/>
    </location>
</feature>
<feature type="transmembrane region" description="Helical" evidence="2">
    <location>
        <begin position="296"/>
        <end position="318"/>
    </location>
</feature>
<dbReference type="PANTHER" id="PTHR40038">
    <property type="entry name" value="MEMBRANE-ASSOCIATED PROTEIN TCAA"/>
    <property type="match status" value="1"/>
</dbReference>
<accession>A0ABW8UAH2</accession>
<feature type="domain" description="TcaA 4th" evidence="4">
    <location>
        <begin position="489"/>
        <end position="553"/>
    </location>
</feature>
<sequence>MNRLSQLKMHTHLFATDLGDLGAGEFFCPNCGAPIMTSDKKCANCGYDLIAYREGRPQPATSSASATTKVSAASAAATVASSAVTSESVAESAVVSAASAPDSALPEVDERVIESAASAAAILSSIQADENPEEIMAKLRAATQQLDPENLSQPDSAQPQSSASLSSRREAHIADKTKDISDIVDQVRAATDSTQPREHLLPSDLQIKSDAAADDTAKPATRMARHEQTTESTADNATYTAPRTITPEERAAASMKLQADTAEAESEAAPETTTKSASKKVAPEEKVRVHKSKRKWWIIALIVVVILLGAFLFGSQYFSRDAQLNRAFAVLATNNPSQVSQVMVSSNNDLRLTPGNSRPFVRFTKANPQYLKTSKTQLAKSNSTKDGTLGFIKDGHHFIFTAYQLTITPTYRTITTDLPEPSIYLDGQNVTAKTPASTQKIGPFIPGTYTLKVEAQTDDKTLSRTVHPTFLAADAQTIDLTLKPVTPAVHSNVANATVYVNNQNKGTLQNGQLTLPALNWEANSKLHLETKIAGKTVKTKAVTLTKDAKQNIEADFTAVPTKAQAQDLLSRLYQSAGSATNATNNNDTAALAAFFKNWTDAAAYKKLATFITQARATGSNIEQTDFKVQVDQVLTDDDQTTVNFNVTYTTSYVATSGLQTRVQTYSYTGAHLTTSTKNLQVIDFGDNEQKTADNNAN</sequence>
<dbReference type="InterPro" id="IPR059113">
    <property type="entry name" value="Znf_ribbon"/>
</dbReference>
<keyword evidence="2" id="KW-1133">Transmembrane helix</keyword>
<keyword evidence="6" id="KW-1185">Reference proteome</keyword>